<gene>
    <name evidence="1" type="ORF">IAC79_04200</name>
</gene>
<name>A0A9D1T2S3_9BACT</name>
<sequence length="306" mass="32223">MRLPPTALKTLRLLAALALAAGGVWLLRFAARDLLRPVPPPPAGAPEELVSAPAPKVLDLAAVVPRPLWTTFGGLAPERTEETLPMPVEQARAEVAARLEAKGWRPLSGELPIAQAQLLALSGGEVYATPDQAFAQVTVTADRAGGSRVRTFLLRTEGAEPVDPASPPDADGLALLARSAARLRPERQLPGWMAAPCLGHALTTRLVQRRGGAAFYLTALVPGAPAETLARVGEAAAAAGWARERSPVDALRPAGAPAQAVAATFVYHNVACNVRAAPGPRAGETTLVYRFTDDEVYVRPPRKEKP</sequence>
<proteinExistence type="predicted"/>
<evidence type="ECO:0000313" key="2">
    <source>
        <dbReference type="Proteomes" id="UP000886845"/>
    </source>
</evidence>
<accession>A0A9D1T2S3</accession>
<reference evidence="1" key="2">
    <citation type="journal article" date="2021" name="PeerJ">
        <title>Extensive microbial diversity within the chicken gut microbiome revealed by metagenomics and culture.</title>
        <authorList>
            <person name="Gilroy R."/>
            <person name="Ravi A."/>
            <person name="Getino M."/>
            <person name="Pursley I."/>
            <person name="Horton D.L."/>
            <person name="Alikhan N.F."/>
            <person name="Baker D."/>
            <person name="Gharbi K."/>
            <person name="Hall N."/>
            <person name="Watson M."/>
            <person name="Adriaenssens E.M."/>
            <person name="Foster-Nyarko E."/>
            <person name="Jarju S."/>
            <person name="Secka A."/>
            <person name="Antonio M."/>
            <person name="Oren A."/>
            <person name="Chaudhuri R.R."/>
            <person name="La Ragione R."/>
            <person name="Hildebrand F."/>
            <person name="Pallen M.J."/>
        </authorList>
    </citation>
    <scope>NUCLEOTIDE SEQUENCE</scope>
    <source>
        <strain evidence="1">35461</strain>
    </source>
</reference>
<dbReference type="Proteomes" id="UP000886845">
    <property type="component" value="Unassembled WGS sequence"/>
</dbReference>
<organism evidence="1 2">
    <name type="scientific">Candidatus Spyradenecus faecavium</name>
    <dbReference type="NCBI Taxonomy" id="2840947"/>
    <lineage>
        <taxon>Bacteria</taxon>
        <taxon>Pseudomonadati</taxon>
        <taxon>Lentisphaerota</taxon>
        <taxon>Lentisphaeria</taxon>
        <taxon>Lentisphaerales</taxon>
        <taxon>Lentisphaeraceae</taxon>
        <taxon>Lentisphaeraceae incertae sedis</taxon>
        <taxon>Candidatus Spyradenecus</taxon>
    </lineage>
</organism>
<dbReference type="AlphaFoldDB" id="A0A9D1T2S3"/>
<evidence type="ECO:0000313" key="1">
    <source>
        <dbReference type="EMBL" id="HIV09296.1"/>
    </source>
</evidence>
<protein>
    <submittedName>
        <fullName evidence="1">Uncharacterized protein</fullName>
    </submittedName>
</protein>
<comment type="caution">
    <text evidence="1">The sequence shown here is derived from an EMBL/GenBank/DDBJ whole genome shotgun (WGS) entry which is preliminary data.</text>
</comment>
<reference evidence="1" key="1">
    <citation type="submission" date="2020-10" db="EMBL/GenBank/DDBJ databases">
        <authorList>
            <person name="Gilroy R."/>
        </authorList>
    </citation>
    <scope>NUCLEOTIDE SEQUENCE</scope>
    <source>
        <strain evidence="1">35461</strain>
    </source>
</reference>
<dbReference type="EMBL" id="DVOR01000134">
    <property type="protein sequence ID" value="HIV09296.1"/>
    <property type="molecule type" value="Genomic_DNA"/>
</dbReference>